<feature type="compositionally biased region" description="Basic and acidic residues" evidence="1">
    <location>
        <begin position="11"/>
        <end position="53"/>
    </location>
</feature>
<dbReference type="Proteomes" id="UP000234254">
    <property type="component" value="Unassembled WGS sequence"/>
</dbReference>
<evidence type="ECO:0000256" key="1">
    <source>
        <dbReference type="SAM" id="MobiDB-lite"/>
    </source>
</evidence>
<dbReference type="EMBL" id="MSFM01000014">
    <property type="protein sequence ID" value="PKY00522.1"/>
    <property type="molecule type" value="Genomic_DNA"/>
</dbReference>
<dbReference type="Pfam" id="PF22693">
    <property type="entry name" value="MACPF_1"/>
    <property type="match status" value="1"/>
</dbReference>
<dbReference type="GeneID" id="36549101"/>
<accession>A0A2I1CSC5</accession>
<dbReference type="VEuPathDB" id="FungiDB:P168DRAFT_330340"/>
<protein>
    <recommendedName>
        <fullName evidence="2">MACPF-like domain-containing protein</fullName>
    </recommendedName>
</protein>
<name>A0A2I1CSC5_ASPC2</name>
<feature type="compositionally biased region" description="Basic residues" evidence="1">
    <location>
        <begin position="1"/>
        <end position="10"/>
    </location>
</feature>
<dbReference type="AlphaFoldDB" id="A0A2I1CSC5"/>
<evidence type="ECO:0000259" key="2">
    <source>
        <dbReference type="Pfam" id="PF22693"/>
    </source>
</evidence>
<proteinExistence type="predicted"/>
<evidence type="ECO:0000313" key="3">
    <source>
        <dbReference type="EMBL" id="PKY00522.1"/>
    </source>
</evidence>
<sequence>MSATRASKKSGRGDRNVSKEAGENKDKKDTDENKDNKDTDDNKDNKDTDDNKDIDSYTVLRVHKFDPGTEAARHKRLIQVENTEFATTEKGTLKDLRLFLITQQVFESQDKASPFCDPNGSELSDSTKTKIYLTLVGDDTKDKPQSEATPCRQISLYYKQKKTRNAIDDETKEFLRSQLDLKTKDEGLSEADVKRLKSAFDSAAWMANGGSKLSHAADLNEKQWSIIVRTNCLLSGYTIVKHDKIVGGPMPPNPDPLGYDKKSSKSKIRGQVVTDYKIERTPYSAFQLKKRQFQVYEISADYGQEVLSSQTPTQPGAENLMFRIPRFRVDDDSYVSVFETQNALEKSLAKGSFSESSVEASAGGGFWGVSAGAKFGGAWNSSDDSVHSESSESKSMNVTYKFPRITLYLDPNSLEITPECKADIDKVNDKKSLLAFSEKYGDIFARRVQLGGSLFASENSTATTVQDKAKHANSLKVSAAASISSSYFQASASGSHGEGSNSNSSDTKQDLTSAMAWEAIGGDTLLCNNPAQWCATVGDFYNWRVIDQDSVRPLSEALDEFAGDGAITQRFKEAAKK</sequence>
<comment type="caution">
    <text evidence="3">The sequence shown here is derived from an EMBL/GenBank/DDBJ whole genome shotgun (WGS) entry which is preliminary data.</text>
</comment>
<evidence type="ECO:0000313" key="4">
    <source>
        <dbReference type="Proteomes" id="UP000234254"/>
    </source>
</evidence>
<keyword evidence="4" id="KW-1185">Reference proteome</keyword>
<gene>
    <name evidence="3" type="ORF">P168DRAFT_330340</name>
</gene>
<feature type="domain" description="MACPF-like" evidence="2">
    <location>
        <begin position="397"/>
        <end position="560"/>
    </location>
</feature>
<organism evidence="3 4">
    <name type="scientific">Aspergillus campestris (strain IBT 28561)</name>
    <dbReference type="NCBI Taxonomy" id="1392248"/>
    <lineage>
        <taxon>Eukaryota</taxon>
        <taxon>Fungi</taxon>
        <taxon>Dikarya</taxon>
        <taxon>Ascomycota</taxon>
        <taxon>Pezizomycotina</taxon>
        <taxon>Eurotiomycetes</taxon>
        <taxon>Eurotiomycetidae</taxon>
        <taxon>Eurotiales</taxon>
        <taxon>Aspergillaceae</taxon>
        <taxon>Aspergillus</taxon>
        <taxon>Aspergillus subgen. Circumdati</taxon>
    </lineage>
</organism>
<dbReference type="InterPro" id="IPR054586">
    <property type="entry name" value="MACPF_1_fungal"/>
</dbReference>
<reference evidence="3" key="1">
    <citation type="submission" date="2016-12" db="EMBL/GenBank/DDBJ databases">
        <title>The genomes of Aspergillus section Nigri reveals drivers in fungal speciation.</title>
        <authorList>
            <consortium name="DOE Joint Genome Institute"/>
            <person name="Vesth T.C."/>
            <person name="Nybo J."/>
            <person name="Theobald S."/>
            <person name="Brandl J."/>
            <person name="Frisvad J.C."/>
            <person name="Nielsen K.F."/>
            <person name="Lyhne E.K."/>
            <person name="Kogle M.E."/>
            <person name="Kuo A."/>
            <person name="Riley R."/>
            <person name="Clum A."/>
            <person name="Nolan M."/>
            <person name="Lipzen A."/>
            <person name="Salamov A."/>
            <person name="Henrissat B."/>
            <person name="Wiebenga A."/>
            <person name="De vries R.P."/>
            <person name="Grigoriev I.V."/>
            <person name="Mortensen U.H."/>
            <person name="Andersen M.R."/>
            <person name="Baker S.E."/>
        </authorList>
    </citation>
    <scope>NUCLEOTIDE SEQUENCE</scope>
    <source>
        <strain evidence="3">IBT 28561</strain>
    </source>
</reference>
<feature type="region of interest" description="Disordered" evidence="1">
    <location>
        <begin position="1"/>
        <end position="53"/>
    </location>
</feature>
<dbReference type="RefSeq" id="XP_024689116.1">
    <property type="nucleotide sequence ID" value="XM_024841577.1"/>
</dbReference>
<dbReference type="OrthoDB" id="2562973at2759"/>